<keyword evidence="2" id="KW-1185">Reference proteome</keyword>
<accession>M0ZID1</accession>
<dbReference type="HOGENOM" id="CLU_2642869_0_0_1"/>
<sequence length="77" mass="8642">MVVGMVLEFDSPHTLAFGQLHSLMVLKRQKLECTTTPLLVPLMPLLAENRLSIEDLMLQLPDLLCTASTPETKMTIY</sequence>
<reference evidence="1" key="2">
    <citation type="submission" date="2015-06" db="UniProtKB">
        <authorList>
            <consortium name="EnsemblPlants"/>
        </authorList>
    </citation>
    <scope>IDENTIFICATION</scope>
    <source>
        <strain evidence="1">DM1-3 516 R44</strain>
    </source>
</reference>
<dbReference type="InParanoid" id="M0ZID1"/>
<dbReference type="AlphaFoldDB" id="M0ZID1"/>
<dbReference type="PaxDb" id="4113-PGSC0003DMT400001382"/>
<dbReference type="Proteomes" id="UP000011115">
    <property type="component" value="Unassembled WGS sequence"/>
</dbReference>
<dbReference type="EnsemblPlants" id="PGSC0003DMT400001382">
    <property type="protein sequence ID" value="PGSC0003DMT400001382"/>
    <property type="gene ID" value="PGSC0003DMG401000515"/>
</dbReference>
<evidence type="ECO:0000313" key="2">
    <source>
        <dbReference type="Proteomes" id="UP000011115"/>
    </source>
</evidence>
<proteinExistence type="predicted"/>
<dbReference type="Gramene" id="PGSC0003DMT400001382">
    <property type="protein sequence ID" value="PGSC0003DMT400001382"/>
    <property type="gene ID" value="PGSC0003DMG401000515"/>
</dbReference>
<organism evidence="1 2">
    <name type="scientific">Solanum tuberosum</name>
    <name type="common">Potato</name>
    <dbReference type="NCBI Taxonomy" id="4113"/>
    <lineage>
        <taxon>Eukaryota</taxon>
        <taxon>Viridiplantae</taxon>
        <taxon>Streptophyta</taxon>
        <taxon>Embryophyta</taxon>
        <taxon>Tracheophyta</taxon>
        <taxon>Spermatophyta</taxon>
        <taxon>Magnoliopsida</taxon>
        <taxon>eudicotyledons</taxon>
        <taxon>Gunneridae</taxon>
        <taxon>Pentapetalae</taxon>
        <taxon>asterids</taxon>
        <taxon>lamiids</taxon>
        <taxon>Solanales</taxon>
        <taxon>Solanaceae</taxon>
        <taxon>Solanoideae</taxon>
        <taxon>Solaneae</taxon>
        <taxon>Solanum</taxon>
    </lineage>
</organism>
<name>M0ZID1_SOLTU</name>
<evidence type="ECO:0000313" key="1">
    <source>
        <dbReference type="EnsemblPlants" id="PGSC0003DMT400001382"/>
    </source>
</evidence>
<reference evidence="2" key="1">
    <citation type="journal article" date="2011" name="Nature">
        <title>Genome sequence and analysis of the tuber crop potato.</title>
        <authorList>
            <consortium name="The Potato Genome Sequencing Consortium"/>
        </authorList>
    </citation>
    <scope>NUCLEOTIDE SEQUENCE [LARGE SCALE GENOMIC DNA]</scope>
    <source>
        <strain evidence="2">cv. DM1-3 516 R44</strain>
    </source>
</reference>
<protein>
    <submittedName>
        <fullName evidence="1">Kinase</fullName>
    </submittedName>
</protein>